<evidence type="ECO:0000259" key="2">
    <source>
        <dbReference type="Pfam" id="PF23324"/>
    </source>
</evidence>
<keyword evidence="4" id="KW-1185">Reference proteome</keyword>
<dbReference type="InterPro" id="IPR055513">
    <property type="entry name" value="DUF7086"/>
</dbReference>
<evidence type="ECO:0000256" key="1">
    <source>
        <dbReference type="SAM" id="MobiDB-lite"/>
    </source>
</evidence>
<dbReference type="AlphaFoldDB" id="A0A833VK73"/>
<proteinExistence type="predicted"/>
<name>A0A833VK73_9POAL</name>
<gene>
    <name evidence="3" type="ORF">FCM35_KLT08269</name>
</gene>
<dbReference type="Pfam" id="PF23324">
    <property type="entry name" value="DUF7086"/>
    <property type="match status" value="1"/>
</dbReference>
<dbReference type="OrthoDB" id="1900495at2759"/>
<evidence type="ECO:0000313" key="3">
    <source>
        <dbReference type="EMBL" id="KAF3326639.1"/>
    </source>
</evidence>
<accession>A0A833VK73</accession>
<protein>
    <recommendedName>
        <fullName evidence="2">DUF7086 domain-containing protein</fullName>
    </recommendedName>
</protein>
<reference evidence="3" key="1">
    <citation type="submission" date="2020-01" db="EMBL/GenBank/DDBJ databases">
        <title>Genome sequence of Kobresia littledalei, the first chromosome-level genome in the family Cyperaceae.</title>
        <authorList>
            <person name="Qu G."/>
        </authorList>
    </citation>
    <scope>NUCLEOTIDE SEQUENCE</scope>
    <source>
        <strain evidence="3">C.B.Clarke</strain>
        <tissue evidence="3">Leaf</tissue>
    </source>
</reference>
<dbReference type="PANTHER" id="PTHR34272:SF1">
    <property type="entry name" value="EXPRESSED PROTEIN"/>
    <property type="match status" value="1"/>
</dbReference>
<dbReference type="EMBL" id="SWLB01000018">
    <property type="protein sequence ID" value="KAF3326639.1"/>
    <property type="molecule type" value="Genomic_DNA"/>
</dbReference>
<organism evidence="3 4">
    <name type="scientific">Carex littledalei</name>
    <dbReference type="NCBI Taxonomy" id="544730"/>
    <lineage>
        <taxon>Eukaryota</taxon>
        <taxon>Viridiplantae</taxon>
        <taxon>Streptophyta</taxon>
        <taxon>Embryophyta</taxon>
        <taxon>Tracheophyta</taxon>
        <taxon>Spermatophyta</taxon>
        <taxon>Magnoliopsida</taxon>
        <taxon>Liliopsida</taxon>
        <taxon>Poales</taxon>
        <taxon>Cyperaceae</taxon>
        <taxon>Cyperoideae</taxon>
        <taxon>Cariceae</taxon>
        <taxon>Carex</taxon>
        <taxon>Carex subgen. Euthyceras</taxon>
    </lineage>
</organism>
<evidence type="ECO:0000313" key="4">
    <source>
        <dbReference type="Proteomes" id="UP000623129"/>
    </source>
</evidence>
<sequence>MDQNNDTNTNEDHSLNLNLTLSTPSPSSRLFPSYPNPNSCTKPEPIPQPYPWATTRRATLHTLRYILTLNITTITDNFRCRRCDSVMPVMYNILEKYNEVTNYIITKRSTMFNRAPPEWLFPPALPDCHACGRQGFMRPVIAVKKRHINWLFLLLGQTLGCCNLDQLKYFCKHSNNHRTGSKSHVLYLTYLTLCNQLDPSFRSF</sequence>
<comment type="caution">
    <text evidence="3">The sequence shown here is derived from an EMBL/GenBank/DDBJ whole genome shotgun (WGS) entry which is preliminary data.</text>
</comment>
<dbReference type="Proteomes" id="UP000623129">
    <property type="component" value="Unassembled WGS sequence"/>
</dbReference>
<dbReference type="PANTHER" id="PTHR34272">
    <property type="entry name" value="EXPRESSED PROTEIN"/>
    <property type="match status" value="1"/>
</dbReference>
<feature type="domain" description="DUF7086" evidence="2">
    <location>
        <begin position="64"/>
        <end position="197"/>
    </location>
</feature>
<feature type="compositionally biased region" description="Low complexity" evidence="1">
    <location>
        <begin position="15"/>
        <end position="28"/>
    </location>
</feature>
<feature type="region of interest" description="Disordered" evidence="1">
    <location>
        <begin position="1"/>
        <end position="48"/>
    </location>
</feature>